<evidence type="ECO:0000256" key="1">
    <source>
        <dbReference type="SAM" id="MobiDB-lite"/>
    </source>
</evidence>
<proteinExistence type="predicted"/>
<evidence type="ECO:0008006" key="4">
    <source>
        <dbReference type="Google" id="ProtNLM"/>
    </source>
</evidence>
<dbReference type="Proteomes" id="UP000011740">
    <property type="component" value="Unassembled WGS sequence"/>
</dbReference>
<feature type="compositionally biased region" description="Low complexity" evidence="1">
    <location>
        <begin position="168"/>
        <end position="191"/>
    </location>
</feature>
<dbReference type="GO" id="GO:0000774">
    <property type="term" value="F:adenyl-nucleotide exchange factor activity"/>
    <property type="evidence" value="ECO:0007669"/>
    <property type="project" value="InterPro"/>
</dbReference>
<dbReference type="GO" id="GO:0042803">
    <property type="term" value="F:protein homodimerization activity"/>
    <property type="evidence" value="ECO:0007669"/>
    <property type="project" value="InterPro"/>
</dbReference>
<dbReference type="eggNOG" id="COG0576">
    <property type="taxonomic scope" value="Bacteria"/>
</dbReference>
<name>M3C9Y3_STRM1</name>
<dbReference type="EMBL" id="AORZ01000021">
    <property type="protein sequence ID" value="EMF00786.1"/>
    <property type="molecule type" value="Genomic_DNA"/>
</dbReference>
<dbReference type="Gene3D" id="2.30.22.10">
    <property type="entry name" value="Head domain of nucleotide exchange factor GrpE"/>
    <property type="match status" value="1"/>
</dbReference>
<dbReference type="Pfam" id="PF01025">
    <property type="entry name" value="GrpE"/>
    <property type="match status" value="1"/>
</dbReference>
<sequence>MGDVSEQIELCSLAAEFTEALARQQRLAERREAIVTRLHDEVERLRQGEMETALDLVRHSLIRLHDQILRQAEHVTGPLGVDELRALLTALADEAADTVARTGVERYVPRPGEAFDRTLQRPVGRVAAESPEAERTVARVVAAGFVQGERVVRKADVVVCRWEPDAPPVASSPATPSSPADTQSTTTHQGN</sequence>
<reference evidence="2 3" key="1">
    <citation type="journal article" date="2013" name="Genome Announc.">
        <title>Whole-Genome Shotgun Assembly and Analysis of the Genome of Streptomyces mobaraensis DSM 40847, a Strain for Industrial Production of Microbial Transglutaminase.</title>
        <authorList>
            <person name="Yang H."/>
            <person name="He T."/>
            <person name="Wu W."/>
            <person name="Zhu W."/>
            <person name="Lu B."/>
            <person name="Sun W."/>
        </authorList>
    </citation>
    <scope>NUCLEOTIDE SEQUENCE [LARGE SCALE GENOMIC DNA]</scope>
    <source>
        <strain evidence="2 3">DSM 40847</strain>
    </source>
</reference>
<feature type="region of interest" description="Disordered" evidence="1">
    <location>
        <begin position="165"/>
        <end position="191"/>
    </location>
</feature>
<dbReference type="AlphaFoldDB" id="M3C9Y3"/>
<protein>
    <recommendedName>
        <fullName evidence="4">Nucleotide exchange factor GrpE</fullName>
    </recommendedName>
</protein>
<dbReference type="PATRIC" id="fig|1223523.3.peg.2029"/>
<evidence type="ECO:0000313" key="2">
    <source>
        <dbReference type="EMBL" id="EMF00786.1"/>
    </source>
</evidence>
<gene>
    <name evidence="2" type="ORF">H340_09905</name>
</gene>
<dbReference type="InterPro" id="IPR000740">
    <property type="entry name" value="GrpE"/>
</dbReference>
<dbReference type="GO" id="GO:0006457">
    <property type="term" value="P:protein folding"/>
    <property type="evidence" value="ECO:0007669"/>
    <property type="project" value="InterPro"/>
</dbReference>
<dbReference type="STRING" id="1223523.H340_09905"/>
<comment type="caution">
    <text evidence="2">The sequence shown here is derived from an EMBL/GenBank/DDBJ whole genome shotgun (WGS) entry which is preliminary data.</text>
</comment>
<dbReference type="GO" id="GO:0051087">
    <property type="term" value="F:protein-folding chaperone binding"/>
    <property type="evidence" value="ECO:0007669"/>
    <property type="project" value="InterPro"/>
</dbReference>
<dbReference type="InterPro" id="IPR009012">
    <property type="entry name" value="GrpE_head"/>
</dbReference>
<organism evidence="2 3">
    <name type="scientific">Streptomyces mobaraensis (strain ATCC 29032 / DSM 40847 / JCM 4168 / NBRC 13819 / NCIMB 11159 / IPCR 16-22)</name>
    <dbReference type="NCBI Taxonomy" id="1223523"/>
    <lineage>
        <taxon>Bacteria</taxon>
        <taxon>Bacillati</taxon>
        <taxon>Actinomycetota</taxon>
        <taxon>Actinomycetes</taxon>
        <taxon>Kitasatosporales</taxon>
        <taxon>Streptomycetaceae</taxon>
        <taxon>Streptomyces</taxon>
    </lineage>
</organism>
<accession>M3C9Y3</accession>
<evidence type="ECO:0000313" key="3">
    <source>
        <dbReference type="Proteomes" id="UP000011740"/>
    </source>
</evidence>
<dbReference type="SUPFAM" id="SSF51064">
    <property type="entry name" value="Head domain of nucleotide exchange factor GrpE"/>
    <property type="match status" value="1"/>
</dbReference>